<accession>A0A8J6LMM0</accession>
<dbReference type="RefSeq" id="WP_181340377.1">
    <property type="nucleotide sequence ID" value="NZ_JAAKDE010000025.1"/>
</dbReference>
<dbReference type="Proteomes" id="UP000657177">
    <property type="component" value="Unassembled WGS sequence"/>
</dbReference>
<keyword evidence="3" id="KW-0859">Xylose metabolism</keyword>
<dbReference type="SUPFAM" id="SSF46785">
    <property type="entry name" value="Winged helix' DNA-binding domain"/>
    <property type="match status" value="1"/>
</dbReference>
<gene>
    <name evidence="4" type="ORF">G5B42_10235</name>
</gene>
<keyword evidence="5" id="KW-1185">Reference proteome</keyword>
<dbReference type="Pfam" id="PF00480">
    <property type="entry name" value="ROK"/>
    <property type="match status" value="2"/>
</dbReference>
<keyword evidence="3" id="KW-0119">Carbohydrate metabolism</keyword>
<dbReference type="Gene3D" id="3.30.420.40">
    <property type="match status" value="2"/>
</dbReference>
<dbReference type="Pfam" id="PF13412">
    <property type="entry name" value="HTH_24"/>
    <property type="match status" value="1"/>
</dbReference>
<protein>
    <submittedName>
        <fullName evidence="4">ROK family transcriptional regulator</fullName>
    </submittedName>
</protein>
<dbReference type="SUPFAM" id="SSF53067">
    <property type="entry name" value="Actin-like ATPase domain"/>
    <property type="match status" value="1"/>
</dbReference>
<dbReference type="PANTHER" id="PTHR18964">
    <property type="entry name" value="ROK (REPRESSOR, ORF, KINASE) FAMILY"/>
    <property type="match status" value="1"/>
</dbReference>
<dbReference type="AlphaFoldDB" id="A0A8J6LMM0"/>
<sequence>MSKQRNASELYKKYTKARRSVSPEGSLTSTGYLRTVNVISVLRVLYKEGSCSRAELSKLTGISLPTITRILSELLKKNFVVLVGHEESSGGRRPELFRLNSNQLFIVGIYLRSSEAILSVTNLEGKVIAKRSFVPLSLVPDDLIDEIVKELWLLVKGSRIDKEQIVGIGLAVAGVVDNKSGRIIHSNNLSWNNVALGKLLEERTGAAVVIENDANSAALAELWFGCAKDVSSLVYLKTDTGVGAGLISERRLISGPFGMAGEIGNLPVLEGTVDDYLHLPLVFRRFEELTGERIADEKEFYQLIKEKHPVALKLYNEAITVLAWIVILAESFFGMQMVVIGGFWGVADPQFVQDVVEKCRPFFQKNKWKTPPAIVGSELGKESDLRGAVGLVIHQWFEYPV</sequence>
<name>A0A8J6LMM0_9FIRM</name>
<dbReference type="InterPro" id="IPR036390">
    <property type="entry name" value="WH_DNA-bd_sf"/>
</dbReference>
<reference evidence="4" key="1">
    <citation type="submission" date="2020-06" db="EMBL/GenBank/DDBJ databases">
        <title>Novel chitinolytic bacterium.</title>
        <authorList>
            <person name="Ungkulpasvich U."/>
            <person name="Kosugi A."/>
            <person name="Uke A."/>
        </authorList>
    </citation>
    <scope>NUCLEOTIDE SEQUENCE</scope>
    <source>
        <strain evidence="4">UUS1-1</strain>
    </source>
</reference>
<comment type="caution">
    <text evidence="4">The sequence shown here is derived from an EMBL/GenBank/DDBJ whole genome shotgun (WGS) entry which is preliminary data.</text>
</comment>
<dbReference type="InterPro" id="IPR043129">
    <property type="entry name" value="ATPase_NBD"/>
</dbReference>
<proteinExistence type="inferred from homology"/>
<evidence type="ECO:0000313" key="5">
    <source>
        <dbReference type="Proteomes" id="UP000657177"/>
    </source>
</evidence>
<evidence type="ECO:0000313" key="4">
    <source>
        <dbReference type="EMBL" id="MBA2133909.1"/>
    </source>
</evidence>
<evidence type="ECO:0000256" key="2">
    <source>
        <dbReference type="ARBA" id="ARBA00006479"/>
    </source>
</evidence>
<comment type="similarity">
    <text evidence="2">Belongs to the ROK (NagC/XylR) family.</text>
</comment>
<dbReference type="PANTHER" id="PTHR18964:SF149">
    <property type="entry name" value="BIFUNCTIONAL UDP-N-ACETYLGLUCOSAMINE 2-EPIMERASE_N-ACETYLMANNOSAMINE KINASE"/>
    <property type="match status" value="1"/>
</dbReference>
<evidence type="ECO:0000256" key="3">
    <source>
        <dbReference type="ARBA" id="ARBA00022629"/>
    </source>
</evidence>
<dbReference type="EMBL" id="JAAKDE010000025">
    <property type="protein sequence ID" value="MBA2133909.1"/>
    <property type="molecule type" value="Genomic_DNA"/>
</dbReference>
<organism evidence="4 5">
    <name type="scientific">Capillibacterium thermochitinicola</name>
    <dbReference type="NCBI Taxonomy" id="2699427"/>
    <lineage>
        <taxon>Bacteria</taxon>
        <taxon>Bacillati</taxon>
        <taxon>Bacillota</taxon>
        <taxon>Capillibacterium</taxon>
    </lineage>
</organism>
<dbReference type="InterPro" id="IPR000600">
    <property type="entry name" value="ROK"/>
</dbReference>
<evidence type="ECO:0000256" key="1">
    <source>
        <dbReference type="ARBA" id="ARBA00002486"/>
    </source>
</evidence>
<comment type="function">
    <text evidence="1">Transcriptional repressor of xylose-utilizing enzymes.</text>
</comment>
<dbReference type="GO" id="GO:0042732">
    <property type="term" value="P:D-xylose metabolic process"/>
    <property type="evidence" value="ECO:0007669"/>
    <property type="project" value="UniProtKB-KW"/>
</dbReference>
<dbReference type="InterPro" id="IPR036388">
    <property type="entry name" value="WH-like_DNA-bd_sf"/>
</dbReference>
<dbReference type="Gene3D" id="1.10.10.10">
    <property type="entry name" value="Winged helix-like DNA-binding domain superfamily/Winged helix DNA-binding domain"/>
    <property type="match status" value="1"/>
</dbReference>